<dbReference type="InterPro" id="IPR002939">
    <property type="entry name" value="DnaJ_C"/>
</dbReference>
<gene>
    <name evidence="5" type="ORF">OTI717_LOCUS28125</name>
    <name evidence="4" type="ORF">RFH988_LOCUS34644</name>
</gene>
<dbReference type="Pfam" id="PF00226">
    <property type="entry name" value="DnaJ"/>
    <property type="match status" value="1"/>
</dbReference>
<proteinExistence type="predicted"/>
<feature type="compositionally biased region" description="Low complexity" evidence="2">
    <location>
        <begin position="124"/>
        <end position="138"/>
    </location>
</feature>
<dbReference type="InterPro" id="IPR018253">
    <property type="entry name" value="DnaJ_domain_CS"/>
</dbReference>
<dbReference type="FunFam" id="2.60.260.20:FF:000006">
    <property type="entry name" value="DnaJ subfamily B member 13"/>
    <property type="match status" value="1"/>
</dbReference>
<accession>A0A815KRA6</accession>
<feature type="domain" description="J" evidence="3">
    <location>
        <begin position="144"/>
        <end position="209"/>
    </location>
</feature>
<dbReference type="Pfam" id="PF01556">
    <property type="entry name" value="DnaJ_C"/>
    <property type="match status" value="1"/>
</dbReference>
<dbReference type="Proteomes" id="UP000663823">
    <property type="component" value="Unassembled WGS sequence"/>
</dbReference>
<dbReference type="CDD" id="cd10747">
    <property type="entry name" value="DnaJ_C"/>
    <property type="match status" value="1"/>
</dbReference>
<dbReference type="GO" id="GO:0005829">
    <property type="term" value="C:cytosol"/>
    <property type="evidence" value="ECO:0007669"/>
    <property type="project" value="TreeGrafter"/>
</dbReference>
<feature type="region of interest" description="Disordered" evidence="2">
    <location>
        <begin position="103"/>
        <end position="138"/>
    </location>
</feature>
<dbReference type="PANTHER" id="PTHR24078:SF519">
    <property type="entry name" value="DNAJ HOMOLOG SUBFAMILY B MEMBER 13"/>
    <property type="match status" value="1"/>
</dbReference>
<dbReference type="PROSITE" id="PS50076">
    <property type="entry name" value="DNAJ_2"/>
    <property type="match status" value="1"/>
</dbReference>
<evidence type="ECO:0000313" key="6">
    <source>
        <dbReference type="Proteomes" id="UP000663882"/>
    </source>
</evidence>
<dbReference type="OrthoDB" id="550424at2759"/>
<sequence>MSTDESLTRLLNANMHQIKTRFDYLVVYFHRWLLGKDFVPINKNTDEGSEYITTMQNIVIDQYVQENDGILSYKDNELPDLRDRLRKKFYNVTLLIKQKMTHASTNTGRPSSMSVTTTDATEYSSSSDPKPSTSSSASDFMENDYYQILGVHRKASDSDIISAYQQLALEFHPSRNPTDFNALSIFNVLGEAYDVLIDSNKRGIYDRYGIPGLKNGVPIGPNNELTERYVFHGDGHKVFQDFFRDNNPYENLYASAYARATKPAASDLKRKHDAPLYRNLEVSLENCYHGGTLDVTLTRRVMLVDGTSTTPQKVVPITIDRGCLPGTQILLEAEGDQYSDGTSSDLILIIRDQQHPHFRRENIDLIYKATIILAEALTGTTLYIQQLDGRQLEVPINEIVTPGFKQRISNEGMPSTSNPGTYGDLIIEFEVQYPNQLSPEEKVQLKQILSKRPTSSSTTTE</sequence>
<dbReference type="SUPFAM" id="SSF49493">
    <property type="entry name" value="HSP40/DnaJ peptide-binding domain"/>
    <property type="match status" value="2"/>
</dbReference>
<dbReference type="InterPro" id="IPR008971">
    <property type="entry name" value="HSP40/DnaJ_pept-bd"/>
</dbReference>
<evidence type="ECO:0000256" key="1">
    <source>
        <dbReference type="ARBA" id="ARBA00023186"/>
    </source>
</evidence>
<dbReference type="InterPro" id="IPR001623">
    <property type="entry name" value="DnaJ_domain"/>
</dbReference>
<dbReference type="AlphaFoldDB" id="A0A815KRA6"/>
<evidence type="ECO:0000259" key="3">
    <source>
        <dbReference type="PROSITE" id="PS50076"/>
    </source>
</evidence>
<feature type="compositionally biased region" description="Polar residues" evidence="2">
    <location>
        <begin position="103"/>
        <end position="123"/>
    </location>
</feature>
<dbReference type="Proteomes" id="UP000663882">
    <property type="component" value="Unassembled WGS sequence"/>
</dbReference>
<organism evidence="4 6">
    <name type="scientific">Rotaria sordida</name>
    <dbReference type="NCBI Taxonomy" id="392033"/>
    <lineage>
        <taxon>Eukaryota</taxon>
        <taxon>Metazoa</taxon>
        <taxon>Spiralia</taxon>
        <taxon>Gnathifera</taxon>
        <taxon>Rotifera</taxon>
        <taxon>Eurotatoria</taxon>
        <taxon>Bdelloidea</taxon>
        <taxon>Philodinida</taxon>
        <taxon>Philodinidae</taxon>
        <taxon>Rotaria</taxon>
    </lineage>
</organism>
<dbReference type="InterPro" id="IPR051339">
    <property type="entry name" value="DnaJ_subfamily_B"/>
</dbReference>
<name>A0A815KRA6_9BILA</name>
<dbReference type="CDD" id="cd06257">
    <property type="entry name" value="DnaJ"/>
    <property type="match status" value="1"/>
</dbReference>
<dbReference type="PANTHER" id="PTHR24078">
    <property type="entry name" value="DNAJ HOMOLOG SUBFAMILY C MEMBER"/>
    <property type="match status" value="1"/>
</dbReference>
<dbReference type="Gene3D" id="1.10.287.110">
    <property type="entry name" value="DnaJ domain"/>
    <property type="match status" value="1"/>
</dbReference>
<dbReference type="InterPro" id="IPR036869">
    <property type="entry name" value="J_dom_sf"/>
</dbReference>
<evidence type="ECO:0000256" key="2">
    <source>
        <dbReference type="SAM" id="MobiDB-lite"/>
    </source>
</evidence>
<dbReference type="GO" id="GO:0051087">
    <property type="term" value="F:protein-folding chaperone binding"/>
    <property type="evidence" value="ECO:0007669"/>
    <property type="project" value="TreeGrafter"/>
</dbReference>
<dbReference type="PROSITE" id="PS00636">
    <property type="entry name" value="DNAJ_1"/>
    <property type="match status" value="1"/>
</dbReference>
<dbReference type="Gene3D" id="2.60.260.20">
    <property type="entry name" value="Urease metallochaperone UreE, N-terminal domain"/>
    <property type="match status" value="2"/>
</dbReference>
<dbReference type="GO" id="GO:0006457">
    <property type="term" value="P:protein folding"/>
    <property type="evidence" value="ECO:0007669"/>
    <property type="project" value="InterPro"/>
</dbReference>
<protein>
    <recommendedName>
        <fullName evidence="3">J domain-containing protein</fullName>
    </recommendedName>
</protein>
<reference evidence="4" key="1">
    <citation type="submission" date="2021-02" db="EMBL/GenBank/DDBJ databases">
        <authorList>
            <person name="Nowell W R."/>
        </authorList>
    </citation>
    <scope>NUCLEOTIDE SEQUENCE</scope>
</reference>
<dbReference type="PRINTS" id="PR00625">
    <property type="entry name" value="JDOMAIN"/>
</dbReference>
<comment type="caution">
    <text evidence="4">The sequence shown here is derived from an EMBL/GenBank/DDBJ whole genome shotgun (WGS) entry which is preliminary data.</text>
</comment>
<evidence type="ECO:0000313" key="5">
    <source>
        <dbReference type="EMBL" id="CAF3984353.1"/>
    </source>
</evidence>
<dbReference type="EMBL" id="CAJOAX010006553">
    <property type="protein sequence ID" value="CAF3984353.1"/>
    <property type="molecule type" value="Genomic_DNA"/>
</dbReference>
<dbReference type="SUPFAM" id="SSF46565">
    <property type="entry name" value="Chaperone J-domain"/>
    <property type="match status" value="1"/>
</dbReference>
<keyword evidence="1" id="KW-0143">Chaperone</keyword>
<dbReference type="GO" id="GO:0051082">
    <property type="term" value="F:unfolded protein binding"/>
    <property type="evidence" value="ECO:0007669"/>
    <property type="project" value="InterPro"/>
</dbReference>
<evidence type="ECO:0000313" key="4">
    <source>
        <dbReference type="EMBL" id="CAF1397104.1"/>
    </source>
</evidence>
<dbReference type="EMBL" id="CAJNOO010004886">
    <property type="protein sequence ID" value="CAF1397104.1"/>
    <property type="molecule type" value="Genomic_DNA"/>
</dbReference>
<dbReference type="SMART" id="SM00271">
    <property type="entry name" value="DnaJ"/>
    <property type="match status" value="1"/>
</dbReference>